<accession>A0A6N7Q186</accession>
<reference evidence="1 2" key="1">
    <citation type="submission" date="2019-10" db="EMBL/GenBank/DDBJ databases">
        <title>A soil myxobacterium in the family Polyangiaceae.</title>
        <authorList>
            <person name="Li Y."/>
            <person name="Wang J."/>
        </authorList>
    </citation>
    <scope>NUCLEOTIDE SEQUENCE [LARGE SCALE GENOMIC DNA]</scope>
    <source>
        <strain evidence="1 2">DSM 14734</strain>
    </source>
</reference>
<organism evidence="1 2">
    <name type="scientific">Polyangium spumosum</name>
    <dbReference type="NCBI Taxonomy" id="889282"/>
    <lineage>
        <taxon>Bacteria</taxon>
        <taxon>Pseudomonadati</taxon>
        <taxon>Myxococcota</taxon>
        <taxon>Polyangia</taxon>
        <taxon>Polyangiales</taxon>
        <taxon>Polyangiaceae</taxon>
        <taxon>Polyangium</taxon>
    </lineage>
</organism>
<evidence type="ECO:0000313" key="1">
    <source>
        <dbReference type="EMBL" id="MRG98053.1"/>
    </source>
</evidence>
<keyword evidence="2" id="KW-1185">Reference proteome</keyword>
<name>A0A6N7Q186_9BACT</name>
<gene>
    <name evidence="1" type="ORF">GF068_40015</name>
</gene>
<dbReference type="RefSeq" id="WP_153824828.1">
    <property type="nucleotide sequence ID" value="NZ_WJIE01000024.1"/>
</dbReference>
<dbReference type="AlphaFoldDB" id="A0A6N7Q186"/>
<evidence type="ECO:0000313" key="2">
    <source>
        <dbReference type="Proteomes" id="UP000440224"/>
    </source>
</evidence>
<dbReference type="EMBL" id="WJIE01000024">
    <property type="protein sequence ID" value="MRG98053.1"/>
    <property type="molecule type" value="Genomic_DNA"/>
</dbReference>
<proteinExistence type="predicted"/>
<sequence length="187" mass="19637">MSETKKAPELLHVALLREADDLRALHKLIGLRIDEDPWEYWDTTGVALPSAVESLLGVCGFGGKAPPVPEVRVLDETGVNAVPMMGFTVPAAEYGAVRAALMASARGQIGGFSPIVVALSGFHDAAIDVFAHVWSLSGRPRVWVRSAALGTRGSAESAPQSLLPFAGRDPSFSASSYIRSLARAAGG</sequence>
<comment type="caution">
    <text evidence="1">The sequence shown here is derived from an EMBL/GenBank/DDBJ whole genome shotgun (WGS) entry which is preliminary data.</text>
</comment>
<protein>
    <submittedName>
        <fullName evidence="1">Uncharacterized protein</fullName>
    </submittedName>
</protein>
<dbReference type="Proteomes" id="UP000440224">
    <property type="component" value="Unassembled WGS sequence"/>
</dbReference>